<evidence type="ECO:0000313" key="2">
    <source>
        <dbReference type="Proteomes" id="UP001164746"/>
    </source>
</evidence>
<proteinExistence type="predicted"/>
<name>A0ABY7E820_MYAAR</name>
<accession>A0ABY7E820</accession>
<sequence>MKSNDCYTDDMVQTFTVFLSSKGNKYFEKRTKVAKNTYFTQSDKTMKKWFNEECRVKKNIYTVNLNTYNLNKTNESKNDYKYQCRLSKRKYNQAQAKTMNDMRNKKSKEFWKMFRRAPVNDNSENVNISSFFEHFKKLSSET</sequence>
<dbReference type="Proteomes" id="UP001164746">
    <property type="component" value="Chromosome 5"/>
</dbReference>
<keyword evidence="2" id="KW-1185">Reference proteome</keyword>
<dbReference type="EMBL" id="CP111016">
    <property type="protein sequence ID" value="WAR06015.1"/>
    <property type="molecule type" value="Genomic_DNA"/>
</dbReference>
<gene>
    <name evidence="1" type="ORF">MAR_021384</name>
</gene>
<reference evidence="1" key="1">
    <citation type="submission" date="2022-11" db="EMBL/GenBank/DDBJ databases">
        <title>Centuries of genome instability and evolution in soft-shell clam transmissible cancer (bioRxiv).</title>
        <authorList>
            <person name="Hart S.F.M."/>
            <person name="Yonemitsu M.A."/>
            <person name="Giersch R.M."/>
            <person name="Beal B.F."/>
            <person name="Arriagada G."/>
            <person name="Davis B.W."/>
            <person name="Ostrander E.A."/>
            <person name="Goff S.P."/>
            <person name="Metzger M.J."/>
        </authorList>
    </citation>
    <scope>NUCLEOTIDE SEQUENCE</scope>
    <source>
        <strain evidence="1">MELC-2E11</strain>
        <tissue evidence="1">Siphon/mantle</tissue>
    </source>
</reference>
<protein>
    <submittedName>
        <fullName evidence="1">Uncharacterized protein</fullName>
    </submittedName>
</protein>
<evidence type="ECO:0000313" key="1">
    <source>
        <dbReference type="EMBL" id="WAR06015.1"/>
    </source>
</evidence>
<feature type="non-terminal residue" evidence="1">
    <location>
        <position position="1"/>
    </location>
</feature>
<organism evidence="1 2">
    <name type="scientific">Mya arenaria</name>
    <name type="common">Soft-shell clam</name>
    <dbReference type="NCBI Taxonomy" id="6604"/>
    <lineage>
        <taxon>Eukaryota</taxon>
        <taxon>Metazoa</taxon>
        <taxon>Spiralia</taxon>
        <taxon>Lophotrochozoa</taxon>
        <taxon>Mollusca</taxon>
        <taxon>Bivalvia</taxon>
        <taxon>Autobranchia</taxon>
        <taxon>Heteroconchia</taxon>
        <taxon>Euheterodonta</taxon>
        <taxon>Imparidentia</taxon>
        <taxon>Neoheterodontei</taxon>
        <taxon>Myida</taxon>
        <taxon>Myoidea</taxon>
        <taxon>Myidae</taxon>
        <taxon>Mya</taxon>
    </lineage>
</organism>